<comment type="subcellular location">
    <subcellularLocation>
        <location evidence="1">Nucleus</location>
    </subcellularLocation>
</comment>
<dbReference type="STRING" id="30732.ENSOMEP00000014538"/>
<dbReference type="PANTHER" id="PTHR12585:SF27">
    <property type="entry name" value="MEIOTIC RECOMBINATION PROTEIN REC8 HOMOLOG"/>
    <property type="match status" value="1"/>
</dbReference>
<accession>A0A3B3CB56</accession>
<dbReference type="Gene3D" id="1.10.10.580">
    <property type="entry name" value="Structural maintenance of chromosome 1. Chain E"/>
    <property type="match status" value="1"/>
</dbReference>
<keyword evidence="3" id="KW-0539">Nucleus</keyword>
<evidence type="ECO:0000313" key="7">
    <source>
        <dbReference type="Ensembl" id="ENSOMEP00000014538.1"/>
    </source>
</evidence>
<evidence type="ECO:0000256" key="2">
    <source>
        <dbReference type="ARBA" id="ARBA00022829"/>
    </source>
</evidence>
<keyword evidence="8" id="KW-1185">Reference proteome</keyword>
<feature type="compositionally biased region" description="Polar residues" evidence="4">
    <location>
        <begin position="460"/>
        <end position="474"/>
    </location>
</feature>
<reference evidence="7" key="2">
    <citation type="submission" date="2025-09" db="UniProtKB">
        <authorList>
            <consortium name="Ensembl"/>
        </authorList>
    </citation>
    <scope>IDENTIFICATION</scope>
</reference>
<evidence type="ECO:0000256" key="4">
    <source>
        <dbReference type="SAM" id="MobiDB-lite"/>
    </source>
</evidence>
<proteinExistence type="predicted"/>
<dbReference type="CTD" id="678633"/>
<evidence type="ECO:0000313" key="8">
    <source>
        <dbReference type="Proteomes" id="UP000261560"/>
    </source>
</evidence>
<evidence type="ECO:0000259" key="5">
    <source>
        <dbReference type="Pfam" id="PF04824"/>
    </source>
</evidence>
<feature type="region of interest" description="Disordered" evidence="4">
    <location>
        <begin position="422"/>
        <end position="474"/>
    </location>
</feature>
<evidence type="ECO:0000259" key="6">
    <source>
        <dbReference type="Pfam" id="PF04825"/>
    </source>
</evidence>
<dbReference type="Pfam" id="PF04824">
    <property type="entry name" value="Rad21_Rec8"/>
    <property type="match status" value="1"/>
</dbReference>
<dbReference type="InterPro" id="IPR006909">
    <property type="entry name" value="Rad21/Rec8_C_eu"/>
</dbReference>
<dbReference type="GeneID" id="112151553"/>
<dbReference type="InterPro" id="IPR039781">
    <property type="entry name" value="Rad21/Rec8-like"/>
</dbReference>
<dbReference type="PaxDb" id="30732-ENSOMEP00000014538"/>
<reference evidence="7" key="1">
    <citation type="submission" date="2025-08" db="UniProtKB">
        <authorList>
            <consortium name="Ensembl"/>
        </authorList>
    </citation>
    <scope>IDENTIFICATION</scope>
</reference>
<keyword evidence="2" id="KW-0159">Chromosome partition</keyword>
<dbReference type="Ensembl" id="ENSOMET00000033603.1">
    <property type="protein sequence ID" value="ENSOMEP00000014538.1"/>
    <property type="gene ID" value="ENSOMEG00000016058.1"/>
</dbReference>
<evidence type="ECO:0000256" key="3">
    <source>
        <dbReference type="ARBA" id="ARBA00023242"/>
    </source>
</evidence>
<feature type="compositionally biased region" description="Polar residues" evidence="4">
    <location>
        <begin position="435"/>
        <end position="446"/>
    </location>
</feature>
<dbReference type="PANTHER" id="PTHR12585">
    <property type="entry name" value="SCC1 / RAD21 FAMILY MEMBER"/>
    <property type="match status" value="1"/>
</dbReference>
<protein>
    <submittedName>
        <fullName evidence="7">REC8 meiotic recombination protein b</fullName>
    </submittedName>
</protein>
<dbReference type="InterPro" id="IPR006910">
    <property type="entry name" value="Rad21_Rec8_N"/>
</dbReference>
<dbReference type="GO" id="GO:0003682">
    <property type="term" value="F:chromatin binding"/>
    <property type="evidence" value="ECO:0007669"/>
    <property type="project" value="TreeGrafter"/>
</dbReference>
<evidence type="ECO:0000256" key="1">
    <source>
        <dbReference type="ARBA" id="ARBA00004123"/>
    </source>
</evidence>
<dbReference type="RefSeq" id="XP_024136302.1">
    <property type="nucleotide sequence ID" value="XM_024280534.1"/>
</dbReference>
<feature type="compositionally biased region" description="Basic and acidic residues" evidence="4">
    <location>
        <begin position="448"/>
        <end position="459"/>
    </location>
</feature>
<dbReference type="OMA" id="YHRQCGF"/>
<name>A0A3B3CB56_ORYME</name>
<feature type="domain" description="Rad21/Rec8-like protein C-terminal eukaryotic" evidence="5">
    <location>
        <begin position="513"/>
        <end position="561"/>
    </location>
</feature>
<dbReference type="KEGG" id="oml:112151553"/>
<dbReference type="AlphaFoldDB" id="A0A3B3CB56"/>
<sequence>MFYYPNVLQRHTGCFSTIWLAATRGIQVHRKELVKVNVKRTCTAILDYITAQVPPPQPNQPRPRFSLYLSSQLQYGVVVVYYKQCSFLLEEIQQTIQRLLRCKKHIRIDMDEPERMLMDVPDSLYVMMETDGALDPFFGVLESHQLPSPKEIHQADFVIPDRSVQDSLRRSRNTPPSNGFSSPPAAITLMEKEQFVINTAEPFEGDDLPEATAKEIDLLMEQPDLFWKEVERHQTEDLIKDQGILSSIDQLKETMLGAEQDSVSLLDEEADQPVKRLAAAAALEMTPQHVAMPTPPRKASKTHGDEPAGIWDEEVAVPPLRKSRRRRQLVFADAQVQLSHSAMQEQIGNPQTETLNLAEVILDLTSIKCDTPARLFGAPCGALLHPDLLSLWKQQASVSVLPGERRSEEEEEGMEILRAERKRRHSRMKEMSGMSGLQLSEHSSMSDVIHDLSKEDKSSSDVLTPTSRWSLQEEVQPSMEPIMEENIAMPEVPSDTEDGNMLSWINSTIQRHGQVTFDSLLPLEADRFIAAQTLSKLLELLSDKQVTVSQSEPYADILINPAELRMSA</sequence>
<dbReference type="GO" id="GO:0005634">
    <property type="term" value="C:nucleus"/>
    <property type="evidence" value="ECO:0007669"/>
    <property type="project" value="UniProtKB-SubCell"/>
</dbReference>
<organism evidence="7 8">
    <name type="scientific">Oryzias melastigma</name>
    <name type="common">Marine medaka</name>
    <dbReference type="NCBI Taxonomy" id="30732"/>
    <lineage>
        <taxon>Eukaryota</taxon>
        <taxon>Metazoa</taxon>
        <taxon>Chordata</taxon>
        <taxon>Craniata</taxon>
        <taxon>Vertebrata</taxon>
        <taxon>Euteleostomi</taxon>
        <taxon>Actinopterygii</taxon>
        <taxon>Neopterygii</taxon>
        <taxon>Teleostei</taxon>
        <taxon>Neoteleostei</taxon>
        <taxon>Acanthomorphata</taxon>
        <taxon>Ovalentaria</taxon>
        <taxon>Atherinomorphae</taxon>
        <taxon>Beloniformes</taxon>
        <taxon>Adrianichthyidae</taxon>
        <taxon>Oryziinae</taxon>
        <taxon>Oryzias</taxon>
    </lineage>
</organism>
<dbReference type="OrthoDB" id="10071381at2759"/>
<dbReference type="InterPro" id="IPR023093">
    <property type="entry name" value="ScpA-like_C"/>
</dbReference>
<feature type="region of interest" description="Disordered" evidence="4">
    <location>
        <begin position="164"/>
        <end position="184"/>
    </location>
</feature>
<dbReference type="Pfam" id="PF04825">
    <property type="entry name" value="Rad21_Rec8_N"/>
    <property type="match status" value="1"/>
</dbReference>
<dbReference type="GO" id="GO:0007059">
    <property type="term" value="P:chromosome segregation"/>
    <property type="evidence" value="ECO:0007669"/>
    <property type="project" value="UniProtKB-KW"/>
</dbReference>
<feature type="domain" description="Rad21/Rec8-like protein N-terminal" evidence="6">
    <location>
        <begin position="1"/>
        <end position="112"/>
    </location>
</feature>
<dbReference type="GeneTree" id="ENSGT00390000011379"/>
<dbReference type="GO" id="GO:0051177">
    <property type="term" value="P:meiotic sister chromatid cohesion"/>
    <property type="evidence" value="ECO:0007669"/>
    <property type="project" value="TreeGrafter"/>
</dbReference>
<dbReference type="CDD" id="cd21794">
    <property type="entry name" value="Rad21_Rec8_M_Rec8"/>
    <property type="match status" value="1"/>
</dbReference>
<dbReference type="GO" id="GO:0006302">
    <property type="term" value="P:double-strand break repair"/>
    <property type="evidence" value="ECO:0007669"/>
    <property type="project" value="TreeGrafter"/>
</dbReference>
<dbReference type="Proteomes" id="UP000261560">
    <property type="component" value="Unplaced"/>
</dbReference>
<dbReference type="GO" id="GO:0030893">
    <property type="term" value="C:meiotic cohesin complex"/>
    <property type="evidence" value="ECO:0007669"/>
    <property type="project" value="TreeGrafter"/>
</dbReference>